<dbReference type="EMBL" id="CAJJDP010000069">
    <property type="protein sequence ID" value="CAD8178207.1"/>
    <property type="molecule type" value="Genomic_DNA"/>
</dbReference>
<organism evidence="1 2">
    <name type="scientific">Paramecium octaurelia</name>
    <dbReference type="NCBI Taxonomy" id="43137"/>
    <lineage>
        <taxon>Eukaryota</taxon>
        <taxon>Sar</taxon>
        <taxon>Alveolata</taxon>
        <taxon>Ciliophora</taxon>
        <taxon>Intramacronucleata</taxon>
        <taxon>Oligohymenophorea</taxon>
        <taxon>Peniculida</taxon>
        <taxon>Parameciidae</taxon>
        <taxon>Paramecium</taxon>
    </lineage>
</organism>
<proteinExistence type="predicted"/>
<comment type="caution">
    <text evidence="1">The sequence shown here is derived from an EMBL/GenBank/DDBJ whole genome shotgun (WGS) entry which is preliminary data.</text>
</comment>
<sequence>MNQNICECKQNDKKLICEIDDHIEEINMFCFIHHVISKVLNCCKCIKEGNHNSHHQNLKPISSLRDFNEKLNKECDNLIDDLSKQVGLINKQFAKLKEGIRNKFQLQSKQLLNLNYCQ</sequence>
<dbReference type="OMA" id="NQNICEC"/>
<dbReference type="AlphaFoldDB" id="A0A8S1VMU0"/>
<name>A0A8S1VMU0_PAROT</name>
<protein>
    <submittedName>
        <fullName evidence="1">Uncharacterized protein</fullName>
    </submittedName>
</protein>
<gene>
    <name evidence="1" type="ORF">POCTA_138.1.T0700220</name>
</gene>
<evidence type="ECO:0000313" key="2">
    <source>
        <dbReference type="Proteomes" id="UP000683925"/>
    </source>
</evidence>
<keyword evidence="2" id="KW-1185">Reference proteome</keyword>
<reference evidence="1" key="1">
    <citation type="submission" date="2021-01" db="EMBL/GenBank/DDBJ databases">
        <authorList>
            <consortium name="Genoscope - CEA"/>
            <person name="William W."/>
        </authorList>
    </citation>
    <scope>NUCLEOTIDE SEQUENCE</scope>
</reference>
<evidence type="ECO:0000313" key="1">
    <source>
        <dbReference type="EMBL" id="CAD8178207.1"/>
    </source>
</evidence>
<accession>A0A8S1VMU0</accession>
<dbReference type="Proteomes" id="UP000683925">
    <property type="component" value="Unassembled WGS sequence"/>
</dbReference>